<feature type="compositionally biased region" description="Basic and acidic residues" evidence="1">
    <location>
        <begin position="116"/>
        <end position="135"/>
    </location>
</feature>
<dbReference type="RefSeq" id="WP_183475505.1">
    <property type="nucleotide sequence ID" value="NZ_JACIFO010000001.1"/>
</dbReference>
<evidence type="ECO:0000256" key="1">
    <source>
        <dbReference type="SAM" id="MobiDB-lite"/>
    </source>
</evidence>
<dbReference type="EMBL" id="JACIFO010000001">
    <property type="protein sequence ID" value="MBB4117848.1"/>
    <property type="molecule type" value="Genomic_DNA"/>
</dbReference>
<keyword evidence="2" id="KW-0812">Transmembrane</keyword>
<dbReference type="Proteomes" id="UP000553034">
    <property type="component" value="Unassembled WGS sequence"/>
</dbReference>
<feature type="region of interest" description="Disordered" evidence="1">
    <location>
        <begin position="108"/>
        <end position="141"/>
    </location>
</feature>
<evidence type="ECO:0000313" key="4">
    <source>
        <dbReference type="Proteomes" id="UP000553034"/>
    </source>
</evidence>
<evidence type="ECO:0000256" key="2">
    <source>
        <dbReference type="SAM" id="Phobius"/>
    </source>
</evidence>
<keyword evidence="2" id="KW-1133">Transmembrane helix</keyword>
<accession>A0A840EI57</accession>
<name>A0A840EI57_9FLAO</name>
<protein>
    <submittedName>
        <fullName evidence="3">Uncharacterized protein</fullName>
    </submittedName>
</protein>
<reference evidence="3 4" key="1">
    <citation type="submission" date="2020-08" db="EMBL/GenBank/DDBJ databases">
        <title>Genomic Encyclopedia of Type Strains, Phase IV (KMG-IV): sequencing the most valuable type-strain genomes for metagenomic binning, comparative biology and taxonomic classification.</title>
        <authorList>
            <person name="Goeker M."/>
        </authorList>
    </citation>
    <scope>NUCLEOTIDE SEQUENCE [LARGE SCALE GENOMIC DNA]</scope>
    <source>
        <strain evidence="3 4">DSM 29568</strain>
    </source>
</reference>
<gene>
    <name evidence="3" type="ORF">GGR32_000120</name>
</gene>
<keyword evidence="4" id="KW-1185">Reference proteome</keyword>
<feature type="transmembrane region" description="Helical" evidence="2">
    <location>
        <begin position="153"/>
        <end position="173"/>
    </location>
</feature>
<proteinExistence type="predicted"/>
<organism evidence="3 4">
    <name type="scientific">Mesonia hippocampi</name>
    <dbReference type="NCBI Taxonomy" id="1628250"/>
    <lineage>
        <taxon>Bacteria</taxon>
        <taxon>Pseudomonadati</taxon>
        <taxon>Bacteroidota</taxon>
        <taxon>Flavobacteriia</taxon>
        <taxon>Flavobacteriales</taxon>
        <taxon>Flavobacteriaceae</taxon>
        <taxon>Mesonia</taxon>
    </lineage>
</organism>
<keyword evidence="2" id="KW-0472">Membrane</keyword>
<dbReference type="AlphaFoldDB" id="A0A840EI57"/>
<evidence type="ECO:0000313" key="3">
    <source>
        <dbReference type="EMBL" id="MBB4117848.1"/>
    </source>
</evidence>
<comment type="caution">
    <text evidence="3">The sequence shown here is derived from an EMBL/GenBank/DDBJ whole genome shotgun (WGS) entry which is preliminary data.</text>
</comment>
<dbReference type="PROSITE" id="PS51257">
    <property type="entry name" value="PROKAR_LIPOPROTEIN"/>
    <property type="match status" value="1"/>
</dbReference>
<sequence length="185" mass="21116">MVRFYVIITMIFLVACKSKKIDATKEKEVNQLEAIQKLDSLTLVNLTMLEKLKTQSLLESTKFQLETITDTNGVVQPLEYKHVKNGKVVEEISLTGGALLRNKDTKKQSFNQTKNTKKDEKKQLKKEAKTTENKEVKRKTKQTDVEVTGFQPGFYLTAGISLVAIAVILFFLWRLGVFKRKENSV</sequence>